<dbReference type="InterPro" id="IPR001296">
    <property type="entry name" value="Glyco_trans_1"/>
</dbReference>
<dbReference type="GO" id="GO:0009103">
    <property type="term" value="P:lipopolysaccharide biosynthetic process"/>
    <property type="evidence" value="ECO:0007669"/>
    <property type="project" value="TreeGrafter"/>
</dbReference>
<name>A0A1F7KAH1_9BACT</name>
<organism evidence="4 5">
    <name type="scientific">Candidatus Roizmanbacteria bacterium RIFOXYA1_FULL_41_12</name>
    <dbReference type="NCBI Taxonomy" id="1802082"/>
    <lineage>
        <taxon>Bacteria</taxon>
        <taxon>Candidatus Roizmaniibacteriota</taxon>
    </lineage>
</organism>
<sequence length="375" mass="43425">MDKVKPSIVLIGPTAPRFKGGIVHYTQSLYLELKKEHYRVAMVGFKRGYPARFFPGAKTPSPDSLFHFGNGIEQLDWLNPVTWWQTVRFIVKKKPEIVICQWWTWFWTLPFWFVLLGIKLLSRSKIVIIAHNHFDHEQALYKRWCSHLILAQADIIVVHNKEIQRDLHQLMPDKKIRLTFHPLYHFFKQDRITQAQAQSHLKLHSPLLLFFGHVRPYKGLNVLLQALSQLWRKGQKINLLIAGEFWEDKQKYWQMIKPKFRARVKIIDRYLADSEVAWYFVACDAVVIPYLAGSGSGPAKIALTFDKPLLATDVADNPDLFALGKVGVLVKSGQVNALATGIKQVLQNKGQFTSEIKRIKPKLTWQQLAKTIIEK</sequence>
<dbReference type="AlphaFoldDB" id="A0A1F7KAH1"/>
<dbReference type="InterPro" id="IPR028098">
    <property type="entry name" value="Glyco_trans_4-like_N"/>
</dbReference>
<dbReference type="EMBL" id="MGBG01000013">
    <property type="protein sequence ID" value="OGK64867.1"/>
    <property type="molecule type" value="Genomic_DNA"/>
</dbReference>
<proteinExistence type="predicted"/>
<dbReference type="SUPFAM" id="SSF53756">
    <property type="entry name" value="UDP-Glycosyltransferase/glycogen phosphorylase"/>
    <property type="match status" value="1"/>
</dbReference>
<feature type="domain" description="Glycosyl transferase family 1" evidence="2">
    <location>
        <begin position="197"/>
        <end position="349"/>
    </location>
</feature>
<dbReference type="Gene3D" id="3.40.50.2000">
    <property type="entry name" value="Glycogen Phosphorylase B"/>
    <property type="match status" value="2"/>
</dbReference>
<dbReference type="Proteomes" id="UP000178450">
    <property type="component" value="Unassembled WGS sequence"/>
</dbReference>
<evidence type="ECO:0000313" key="4">
    <source>
        <dbReference type="EMBL" id="OGK64867.1"/>
    </source>
</evidence>
<evidence type="ECO:0000313" key="5">
    <source>
        <dbReference type="Proteomes" id="UP000178450"/>
    </source>
</evidence>
<evidence type="ECO:0000256" key="1">
    <source>
        <dbReference type="ARBA" id="ARBA00022679"/>
    </source>
</evidence>
<protein>
    <recommendedName>
        <fullName evidence="6">Glycosyl transferase family 1 domain-containing protein</fullName>
    </recommendedName>
</protein>
<feature type="domain" description="Glycosyltransferase subfamily 4-like N-terminal" evidence="3">
    <location>
        <begin position="20"/>
        <end position="177"/>
    </location>
</feature>
<reference evidence="4 5" key="1">
    <citation type="journal article" date="2016" name="Nat. Commun.">
        <title>Thousands of microbial genomes shed light on interconnected biogeochemical processes in an aquifer system.</title>
        <authorList>
            <person name="Anantharaman K."/>
            <person name="Brown C.T."/>
            <person name="Hug L.A."/>
            <person name="Sharon I."/>
            <person name="Castelle C.J."/>
            <person name="Probst A.J."/>
            <person name="Thomas B.C."/>
            <person name="Singh A."/>
            <person name="Wilkins M.J."/>
            <person name="Karaoz U."/>
            <person name="Brodie E.L."/>
            <person name="Williams K.H."/>
            <person name="Hubbard S.S."/>
            <person name="Banfield J.F."/>
        </authorList>
    </citation>
    <scope>NUCLEOTIDE SEQUENCE [LARGE SCALE GENOMIC DNA]</scope>
</reference>
<evidence type="ECO:0008006" key="6">
    <source>
        <dbReference type="Google" id="ProtNLM"/>
    </source>
</evidence>
<evidence type="ECO:0000259" key="3">
    <source>
        <dbReference type="Pfam" id="PF13439"/>
    </source>
</evidence>
<dbReference type="PANTHER" id="PTHR46401">
    <property type="entry name" value="GLYCOSYLTRANSFERASE WBBK-RELATED"/>
    <property type="match status" value="1"/>
</dbReference>
<dbReference type="PANTHER" id="PTHR46401:SF2">
    <property type="entry name" value="GLYCOSYLTRANSFERASE WBBK-RELATED"/>
    <property type="match status" value="1"/>
</dbReference>
<keyword evidence="1" id="KW-0808">Transferase</keyword>
<accession>A0A1F7KAH1</accession>
<comment type="caution">
    <text evidence="4">The sequence shown here is derived from an EMBL/GenBank/DDBJ whole genome shotgun (WGS) entry which is preliminary data.</text>
</comment>
<dbReference type="Pfam" id="PF13439">
    <property type="entry name" value="Glyco_transf_4"/>
    <property type="match status" value="1"/>
</dbReference>
<gene>
    <name evidence="4" type="ORF">A2209_04160</name>
</gene>
<evidence type="ECO:0000259" key="2">
    <source>
        <dbReference type="Pfam" id="PF00534"/>
    </source>
</evidence>
<dbReference type="GO" id="GO:0016757">
    <property type="term" value="F:glycosyltransferase activity"/>
    <property type="evidence" value="ECO:0007669"/>
    <property type="project" value="InterPro"/>
</dbReference>
<dbReference type="Pfam" id="PF00534">
    <property type="entry name" value="Glycos_transf_1"/>
    <property type="match status" value="1"/>
</dbReference>